<evidence type="ECO:0000313" key="4">
    <source>
        <dbReference type="Proteomes" id="UP001501757"/>
    </source>
</evidence>
<dbReference type="Gene3D" id="3.30.1330.200">
    <property type="match status" value="1"/>
</dbReference>
<keyword evidence="4" id="KW-1185">Reference proteome</keyword>
<dbReference type="SUPFAM" id="SSF64438">
    <property type="entry name" value="CNF1/YfiH-like putative cysteine hydrolases"/>
    <property type="match status" value="1"/>
</dbReference>
<evidence type="ECO:0000313" key="3">
    <source>
        <dbReference type="EMBL" id="GAA0362881.1"/>
    </source>
</evidence>
<evidence type="ECO:0000256" key="1">
    <source>
        <dbReference type="ARBA" id="ARBA00022500"/>
    </source>
</evidence>
<keyword evidence="2" id="KW-0378">Hydrolase</keyword>
<dbReference type="CDD" id="cd16352">
    <property type="entry name" value="CheD"/>
    <property type="match status" value="1"/>
</dbReference>
<dbReference type="PANTHER" id="PTHR35147:SF1">
    <property type="entry name" value="CHEMORECEPTOR GLUTAMINE DEAMIDASE CHED-RELATED"/>
    <property type="match status" value="1"/>
</dbReference>
<accession>A0ABP3H850</accession>
<evidence type="ECO:0000256" key="2">
    <source>
        <dbReference type="ARBA" id="ARBA00022801"/>
    </source>
</evidence>
<name>A0ABP3H850_9ALTE</name>
<gene>
    <name evidence="3" type="ORF">GCM10009092_29110</name>
</gene>
<dbReference type="EMBL" id="BAAAEI010000015">
    <property type="protein sequence ID" value="GAA0362881.1"/>
    <property type="molecule type" value="Genomic_DNA"/>
</dbReference>
<dbReference type="PANTHER" id="PTHR35147">
    <property type="entry name" value="CHEMORECEPTOR GLUTAMINE DEAMIDASE CHED-RELATED"/>
    <property type="match status" value="1"/>
</dbReference>
<keyword evidence="1" id="KW-0145">Chemotaxis</keyword>
<dbReference type="Proteomes" id="UP001501757">
    <property type="component" value="Unassembled WGS sequence"/>
</dbReference>
<proteinExistence type="predicted"/>
<dbReference type="InterPro" id="IPR038592">
    <property type="entry name" value="CheD-like_sf"/>
</dbReference>
<comment type="caution">
    <text evidence="3">The sequence shown here is derived from an EMBL/GenBank/DDBJ whole genome shotgun (WGS) entry which is preliminary data.</text>
</comment>
<organism evidence="3 4">
    <name type="scientific">Bowmanella denitrificans</name>
    <dbReference type="NCBI Taxonomy" id="366582"/>
    <lineage>
        <taxon>Bacteria</taxon>
        <taxon>Pseudomonadati</taxon>
        <taxon>Pseudomonadota</taxon>
        <taxon>Gammaproteobacteria</taxon>
        <taxon>Alteromonadales</taxon>
        <taxon>Alteromonadaceae</taxon>
        <taxon>Bowmanella</taxon>
    </lineage>
</organism>
<reference evidence="4" key="1">
    <citation type="journal article" date="2019" name="Int. J. Syst. Evol. Microbiol.">
        <title>The Global Catalogue of Microorganisms (GCM) 10K type strain sequencing project: providing services to taxonomists for standard genome sequencing and annotation.</title>
        <authorList>
            <consortium name="The Broad Institute Genomics Platform"/>
            <consortium name="The Broad Institute Genome Sequencing Center for Infectious Disease"/>
            <person name="Wu L."/>
            <person name="Ma J."/>
        </authorList>
    </citation>
    <scope>NUCLEOTIDE SEQUENCE [LARGE SCALE GENOMIC DNA]</scope>
    <source>
        <strain evidence="4">JCM 13378</strain>
    </source>
</reference>
<dbReference type="InterPro" id="IPR011324">
    <property type="entry name" value="Cytotoxic_necrot_fac-like_cat"/>
</dbReference>
<protein>
    <submittedName>
        <fullName evidence="3">Chemotaxis protein CheD</fullName>
    </submittedName>
</protein>
<dbReference type="InterPro" id="IPR005659">
    <property type="entry name" value="Chemorcpt_Glu_NH3ase_CheD"/>
</dbReference>
<dbReference type="Pfam" id="PF03975">
    <property type="entry name" value="CheD"/>
    <property type="match status" value="1"/>
</dbReference>
<sequence>MLSVYAMIYLAPGGYATGRRLSRQYSTILGSCVSLVLWHPATGFFAICHYLMVHAKAGAISPLSMGKYAELILPHFQRQVQKAGLVAGDVQASLYGGAGNARTRGLARHFQVARCNVDYADAFVQQQGWQLFNRDVGGEQGRKLLFDSHTGECEVFRLSESSLP</sequence>